<sequence length="378" mass="41359">MPADRIELEGTVRARTSEETWALLAERLPEFGITRVARLTGLDYLQLPVWTAIRPAAQTLSASQGKGATDTLARISAVMEAIELWHVEQPMPVVLHGPAREIEPPYDLAELAPRLRHPGLDRVALDWTTGTALGSGSTVPVPLDLIRRRARRPDWEPDLFRVTSNGLACGNTLHEATLHALFEVVERDALFTDEIEAGGRRTLVDPISVEDPYCRSMIDRVLAAHAVLELVFVANAYRVPVCLAYLWTEDYPLTFAGAGCHTDPRIALSRALTEAAQSRLTCIAGTRDDLPGHEPAFDTEPPRPAPAGELSDFTALTAPYETVAGTFADQVDRLAERITRVTGHQPVRVDLSAPGEPFAAVKVVAPGTRSRIRRSVPR</sequence>
<dbReference type="PROSITE" id="PS51664">
    <property type="entry name" value="YCAO"/>
    <property type="match status" value="1"/>
</dbReference>
<feature type="domain" description="YcaO" evidence="2">
    <location>
        <begin position="65"/>
        <end position="378"/>
    </location>
</feature>
<dbReference type="EMBL" id="JBHSOF010000003">
    <property type="protein sequence ID" value="MFC5662306.1"/>
    <property type="molecule type" value="Genomic_DNA"/>
</dbReference>
<gene>
    <name evidence="3" type="ORF">ACFP3U_04850</name>
</gene>
<accession>A0ABW0WZL6</accession>
<dbReference type="NCBIfam" id="TIGR00702">
    <property type="entry name" value="YcaO-type kinase domain"/>
    <property type="match status" value="1"/>
</dbReference>
<comment type="caution">
    <text evidence="3">The sequence shown here is derived from an EMBL/GenBank/DDBJ whole genome shotgun (WGS) entry which is preliminary data.</text>
</comment>
<dbReference type="Gene3D" id="3.30.160.660">
    <property type="match status" value="1"/>
</dbReference>
<reference evidence="4" key="1">
    <citation type="journal article" date="2019" name="Int. J. Syst. Evol. Microbiol.">
        <title>The Global Catalogue of Microorganisms (GCM) 10K type strain sequencing project: providing services to taxonomists for standard genome sequencing and annotation.</title>
        <authorList>
            <consortium name="The Broad Institute Genomics Platform"/>
            <consortium name="The Broad Institute Genome Sequencing Center for Infectious Disease"/>
            <person name="Wu L."/>
            <person name="Ma J."/>
        </authorList>
    </citation>
    <scope>NUCLEOTIDE SEQUENCE [LARGE SCALE GENOMIC DNA]</scope>
    <source>
        <strain evidence="4">CGMCC 4.1437</strain>
    </source>
</reference>
<dbReference type="InterPro" id="IPR003776">
    <property type="entry name" value="YcaO-like_dom"/>
</dbReference>
<evidence type="ECO:0000256" key="1">
    <source>
        <dbReference type="SAM" id="MobiDB-lite"/>
    </source>
</evidence>
<evidence type="ECO:0000313" key="3">
    <source>
        <dbReference type="EMBL" id="MFC5662306.1"/>
    </source>
</evidence>
<evidence type="ECO:0000313" key="4">
    <source>
        <dbReference type="Proteomes" id="UP001595975"/>
    </source>
</evidence>
<feature type="region of interest" description="Disordered" evidence="1">
    <location>
        <begin position="287"/>
        <end position="310"/>
    </location>
</feature>
<dbReference type="PANTHER" id="PTHR37809">
    <property type="entry name" value="RIBOSOMAL PROTEIN S12 METHYLTHIOTRANSFERASE ACCESSORY FACTOR YCAO"/>
    <property type="match status" value="1"/>
</dbReference>
<protein>
    <submittedName>
        <fullName evidence="3">YcaO-like family protein</fullName>
    </submittedName>
</protein>
<dbReference type="Pfam" id="PF02624">
    <property type="entry name" value="YcaO"/>
    <property type="match status" value="1"/>
</dbReference>
<evidence type="ECO:0000259" key="2">
    <source>
        <dbReference type="PROSITE" id="PS51664"/>
    </source>
</evidence>
<dbReference type="Proteomes" id="UP001595975">
    <property type="component" value="Unassembled WGS sequence"/>
</dbReference>
<dbReference type="RefSeq" id="WP_380223902.1">
    <property type="nucleotide sequence ID" value="NZ_JBHSOF010000003.1"/>
</dbReference>
<organism evidence="3 4">
    <name type="scientific">Kitasatospora misakiensis</name>
    <dbReference type="NCBI Taxonomy" id="67330"/>
    <lineage>
        <taxon>Bacteria</taxon>
        <taxon>Bacillati</taxon>
        <taxon>Actinomycetota</taxon>
        <taxon>Actinomycetes</taxon>
        <taxon>Kitasatosporales</taxon>
        <taxon>Streptomycetaceae</taxon>
        <taxon>Kitasatospora</taxon>
    </lineage>
</organism>
<keyword evidence="4" id="KW-1185">Reference proteome</keyword>
<feature type="compositionally biased region" description="Basic and acidic residues" evidence="1">
    <location>
        <begin position="287"/>
        <end position="296"/>
    </location>
</feature>
<proteinExistence type="predicted"/>
<name>A0ABW0WZL6_9ACTN</name>
<dbReference type="PANTHER" id="PTHR37809:SF1">
    <property type="entry name" value="RIBOSOMAL PROTEIN S12 METHYLTHIOTRANSFERASE ACCESSORY FACTOR YCAO"/>
    <property type="match status" value="1"/>
</dbReference>